<name>A0AAV4H8J4_9GAST</name>
<keyword evidence="3" id="KW-1185">Reference proteome</keyword>
<dbReference type="EMBL" id="BMAT01008887">
    <property type="protein sequence ID" value="GFR94542.1"/>
    <property type="molecule type" value="Genomic_DNA"/>
</dbReference>
<proteinExistence type="predicted"/>
<gene>
    <name evidence="2" type="ORF">ElyMa_004406100</name>
</gene>
<comment type="caution">
    <text evidence="2">The sequence shown here is derived from an EMBL/GenBank/DDBJ whole genome shotgun (WGS) entry which is preliminary data.</text>
</comment>
<sequence>MKTTFGVCVAAILLFTIAEGSFHNRKPEPCYVSDDCPYYHLRFDGNYWCCRIGNPYVFLTNRAAHRPFHDDDFACKCDI</sequence>
<dbReference type="Proteomes" id="UP000762676">
    <property type="component" value="Unassembled WGS sequence"/>
</dbReference>
<dbReference type="AlphaFoldDB" id="A0AAV4H8J4"/>
<feature type="chain" id="PRO_5043461522" evidence="1">
    <location>
        <begin position="21"/>
        <end position="79"/>
    </location>
</feature>
<evidence type="ECO:0000313" key="3">
    <source>
        <dbReference type="Proteomes" id="UP000762676"/>
    </source>
</evidence>
<evidence type="ECO:0000256" key="1">
    <source>
        <dbReference type="SAM" id="SignalP"/>
    </source>
</evidence>
<feature type="signal peptide" evidence="1">
    <location>
        <begin position="1"/>
        <end position="20"/>
    </location>
</feature>
<accession>A0AAV4H8J4</accession>
<evidence type="ECO:0000313" key="2">
    <source>
        <dbReference type="EMBL" id="GFR94542.1"/>
    </source>
</evidence>
<keyword evidence="1" id="KW-0732">Signal</keyword>
<reference evidence="2 3" key="1">
    <citation type="journal article" date="2021" name="Elife">
        <title>Chloroplast acquisition without the gene transfer in kleptoplastic sea slugs, Plakobranchus ocellatus.</title>
        <authorList>
            <person name="Maeda T."/>
            <person name="Takahashi S."/>
            <person name="Yoshida T."/>
            <person name="Shimamura S."/>
            <person name="Takaki Y."/>
            <person name="Nagai Y."/>
            <person name="Toyoda A."/>
            <person name="Suzuki Y."/>
            <person name="Arimoto A."/>
            <person name="Ishii H."/>
            <person name="Satoh N."/>
            <person name="Nishiyama T."/>
            <person name="Hasebe M."/>
            <person name="Maruyama T."/>
            <person name="Minagawa J."/>
            <person name="Obokata J."/>
            <person name="Shigenobu S."/>
        </authorList>
    </citation>
    <scope>NUCLEOTIDE SEQUENCE [LARGE SCALE GENOMIC DNA]</scope>
</reference>
<protein>
    <submittedName>
        <fullName evidence="2">Uncharacterized protein</fullName>
    </submittedName>
</protein>
<organism evidence="2 3">
    <name type="scientific">Elysia marginata</name>
    <dbReference type="NCBI Taxonomy" id="1093978"/>
    <lineage>
        <taxon>Eukaryota</taxon>
        <taxon>Metazoa</taxon>
        <taxon>Spiralia</taxon>
        <taxon>Lophotrochozoa</taxon>
        <taxon>Mollusca</taxon>
        <taxon>Gastropoda</taxon>
        <taxon>Heterobranchia</taxon>
        <taxon>Euthyneura</taxon>
        <taxon>Panpulmonata</taxon>
        <taxon>Sacoglossa</taxon>
        <taxon>Placobranchoidea</taxon>
        <taxon>Plakobranchidae</taxon>
        <taxon>Elysia</taxon>
    </lineage>
</organism>